<evidence type="ECO:0000256" key="1">
    <source>
        <dbReference type="SAM" id="Phobius"/>
    </source>
</evidence>
<dbReference type="InterPro" id="IPR049978">
    <property type="entry name" value="SCO6880-like"/>
</dbReference>
<dbReference type="EMBL" id="JACHDR010000002">
    <property type="protein sequence ID" value="MBB5513996.1"/>
    <property type="molecule type" value="Genomic_DNA"/>
</dbReference>
<evidence type="ECO:0000313" key="3">
    <source>
        <dbReference type="Proteomes" id="UP000580797"/>
    </source>
</evidence>
<keyword evidence="1" id="KW-0472">Membrane</keyword>
<protein>
    <recommendedName>
        <fullName evidence="4">Type VII secretion protein EccE</fullName>
    </recommendedName>
</protein>
<evidence type="ECO:0008006" key="4">
    <source>
        <dbReference type="Google" id="ProtNLM"/>
    </source>
</evidence>
<proteinExistence type="predicted"/>
<dbReference type="NCBIfam" id="NF042935">
    <property type="entry name" value="SCO6880_fam"/>
    <property type="match status" value="1"/>
</dbReference>
<keyword evidence="1" id="KW-0812">Transmembrane</keyword>
<feature type="transmembrane region" description="Helical" evidence="1">
    <location>
        <begin position="25"/>
        <end position="46"/>
    </location>
</feature>
<reference evidence="2 3" key="1">
    <citation type="submission" date="2020-08" db="EMBL/GenBank/DDBJ databases">
        <title>Sequencing the genomes of 1000 actinobacteria strains.</title>
        <authorList>
            <person name="Klenk H.-P."/>
        </authorList>
    </citation>
    <scope>NUCLEOTIDE SEQUENCE [LARGE SCALE GENOMIC DNA]</scope>
    <source>
        <strain evidence="2 3">DSM 105783</strain>
    </source>
</reference>
<gene>
    <name evidence="2" type="ORF">HD598_002743</name>
</gene>
<evidence type="ECO:0000313" key="2">
    <source>
        <dbReference type="EMBL" id="MBB5513996.1"/>
    </source>
</evidence>
<name>A0A7W8X009_9MICC</name>
<comment type="caution">
    <text evidence="2">The sequence shown here is derived from an EMBL/GenBank/DDBJ whole genome shotgun (WGS) entry which is preliminary data.</text>
</comment>
<accession>A0A7W8X009</accession>
<keyword evidence="1" id="KW-1133">Transmembrane helix</keyword>
<sequence>MSQMETKIAPNTYGNLTVLRHSGLLGLKAGPTIIALVLILFMIVLIAQQKLLAAGLLFLIGGSVAAVGLIPGRQGRNLYGRLQLRLGQFMKEKKKQHLYIAGPTGAGTPDGAFRLPGLMARSELTEQQDSYGRPFGLIRVSGRGVHHYSVVIESHPDGESLVDHDEVENRVAKWAAWLSECSMDDSIRGASVTIESAPDSGLRLERLLDSHGRDDAPAFSKEVVNEIRDNYRTGAPELTGRITITFDGRRLDGKAGDRGTVEMAEEIGNKLPGILAGLGGTGAGGVMLCTAQQITDSTRVAYDPTTAATVEELQESGGTGLVWEEAGPSFSVDEFDLYRHDRAVSRSWTMYEGPRGMFTSNCLRRLMEPSTEALRKRVTLLYRPIPVDRATAVVDREQRDSTFAGSQTRVSQRAQIRRAAAQKSAQEEALGAGLTRFGLIVTITVRNQDELARWDKTIPSLVSGARLRMRPALGNQAVTFQAGLPLGVVLPDHMVVRTGLQGFF</sequence>
<dbReference type="AlphaFoldDB" id="A0A7W8X009"/>
<feature type="transmembrane region" description="Helical" evidence="1">
    <location>
        <begin position="52"/>
        <end position="72"/>
    </location>
</feature>
<organism evidence="2 3">
    <name type="scientific">Neomicrococcus aestuarii</name>
    <dbReference type="NCBI Taxonomy" id="556325"/>
    <lineage>
        <taxon>Bacteria</taxon>
        <taxon>Bacillati</taxon>
        <taxon>Actinomycetota</taxon>
        <taxon>Actinomycetes</taxon>
        <taxon>Micrococcales</taxon>
        <taxon>Micrococcaceae</taxon>
        <taxon>Neomicrococcus</taxon>
    </lineage>
</organism>
<dbReference type="Proteomes" id="UP000580797">
    <property type="component" value="Unassembled WGS sequence"/>
</dbReference>